<organism evidence="6 7">
    <name type="scientific">Enemella evansiae</name>
    <dbReference type="NCBI Taxonomy" id="2016499"/>
    <lineage>
        <taxon>Bacteria</taxon>
        <taxon>Bacillati</taxon>
        <taxon>Actinomycetota</taxon>
        <taxon>Actinomycetes</taxon>
        <taxon>Propionibacteriales</taxon>
        <taxon>Propionibacteriaceae</taxon>
        <taxon>Enemella</taxon>
    </lineage>
</organism>
<gene>
    <name evidence="6" type="ORF">CGZ94_16550</name>
</gene>
<dbReference type="Pfam" id="PF09360">
    <property type="entry name" value="zf-CDGSH"/>
    <property type="match status" value="1"/>
</dbReference>
<dbReference type="OrthoDB" id="9800162at2"/>
<evidence type="ECO:0000259" key="5">
    <source>
        <dbReference type="Pfam" id="PF09360"/>
    </source>
</evidence>
<accession>A0A4R6LXX8</accession>
<sequence length="79" mass="8282">MKQRRSESAELPVEAYPAEAVRVTECPGGPALIRGASHVVDADGETHPVRRAVVAVCRCGYSGRLPWCDGIHKVAGGGA</sequence>
<keyword evidence="1" id="KW-0001">2Fe-2S</keyword>
<keyword evidence="7" id="KW-1185">Reference proteome</keyword>
<dbReference type="GO" id="GO:0046872">
    <property type="term" value="F:metal ion binding"/>
    <property type="evidence" value="ECO:0007669"/>
    <property type="project" value="UniProtKB-KW"/>
</dbReference>
<name>A0A255G4X1_9ACTN</name>
<dbReference type="GO" id="GO:0051537">
    <property type="term" value="F:2 iron, 2 sulfur cluster binding"/>
    <property type="evidence" value="ECO:0007669"/>
    <property type="project" value="UniProtKB-KW"/>
</dbReference>
<dbReference type="GO" id="GO:0005737">
    <property type="term" value="C:cytoplasm"/>
    <property type="evidence" value="ECO:0007669"/>
    <property type="project" value="UniProtKB-ARBA"/>
</dbReference>
<evidence type="ECO:0000256" key="4">
    <source>
        <dbReference type="ARBA" id="ARBA00023014"/>
    </source>
</evidence>
<dbReference type="InterPro" id="IPR042216">
    <property type="entry name" value="MitoNEET_CISD"/>
</dbReference>
<dbReference type="EMBL" id="NMVO01000016">
    <property type="protein sequence ID" value="OYO10611.1"/>
    <property type="molecule type" value="Genomic_DNA"/>
</dbReference>
<evidence type="ECO:0000313" key="6">
    <source>
        <dbReference type="EMBL" id="OYO10611.1"/>
    </source>
</evidence>
<protein>
    <recommendedName>
        <fullName evidence="5">Iron-binding zinc finger CDGSH type domain-containing protein</fullName>
    </recommendedName>
</protein>
<evidence type="ECO:0000256" key="1">
    <source>
        <dbReference type="ARBA" id="ARBA00022714"/>
    </source>
</evidence>
<keyword evidence="2" id="KW-0479">Metal-binding</keyword>
<reference evidence="6 7" key="1">
    <citation type="submission" date="2017-07" db="EMBL/GenBank/DDBJ databases">
        <title>Draft whole genome sequences of clinical Proprionibacteriaceae strains.</title>
        <authorList>
            <person name="Bernier A.-M."/>
            <person name="Bernard K."/>
            <person name="Domingo M.-C."/>
        </authorList>
    </citation>
    <scope>NUCLEOTIDE SEQUENCE [LARGE SCALE GENOMIC DNA]</scope>
    <source>
        <strain evidence="6 7">NML 030167</strain>
    </source>
</reference>
<dbReference type="Gene3D" id="3.40.5.90">
    <property type="entry name" value="CDGSH iron-sulfur domain, mitoNEET-type"/>
    <property type="match status" value="1"/>
</dbReference>
<dbReference type="AlphaFoldDB" id="A0A255G4X1"/>
<evidence type="ECO:0000313" key="7">
    <source>
        <dbReference type="Proteomes" id="UP000215896"/>
    </source>
</evidence>
<dbReference type="InterPro" id="IPR018967">
    <property type="entry name" value="FeS-contain_CDGSH-typ"/>
</dbReference>
<feature type="domain" description="Iron-binding zinc finger CDGSH type" evidence="5">
    <location>
        <begin position="29"/>
        <end position="73"/>
    </location>
</feature>
<keyword evidence="3" id="KW-0408">Iron</keyword>
<comment type="caution">
    <text evidence="6">The sequence shown here is derived from an EMBL/GenBank/DDBJ whole genome shotgun (WGS) entry which is preliminary data.</text>
</comment>
<accession>A0A255G4X1</accession>
<proteinExistence type="predicted"/>
<evidence type="ECO:0000256" key="2">
    <source>
        <dbReference type="ARBA" id="ARBA00022723"/>
    </source>
</evidence>
<keyword evidence="4" id="KW-0411">Iron-sulfur</keyword>
<evidence type="ECO:0000256" key="3">
    <source>
        <dbReference type="ARBA" id="ARBA00023004"/>
    </source>
</evidence>
<dbReference type="Proteomes" id="UP000215896">
    <property type="component" value="Unassembled WGS sequence"/>
</dbReference>
<dbReference type="RefSeq" id="WP_094358469.1">
    <property type="nucleotide sequence ID" value="NZ_NMVK01000016.1"/>
</dbReference>